<proteinExistence type="predicted"/>
<protein>
    <recommendedName>
        <fullName evidence="3">START domain-containing protein</fullName>
    </recommendedName>
</protein>
<feature type="compositionally biased region" description="Low complexity" evidence="1">
    <location>
        <begin position="1510"/>
        <end position="1524"/>
    </location>
</feature>
<dbReference type="GO" id="GO:0005737">
    <property type="term" value="C:cytoplasm"/>
    <property type="evidence" value="ECO:0007669"/>
    <property type="project" value="UniProtKB-ARBA"/>
</dbReference>
<feature type="region of interest" description="Disordered" evidence="1">
    <location>
        <begin position="1017"/>
        <end position="1052"/>
    </location>
</feature>
<evidence type="ECO:0000313" key="4">
    <source>
        <dbReference type="EMBL" id="CAE6394355.1"/>
    </source>
</evidence>
<dbReference type="GO" id="GO:0008289">
    <property type="term" value="F:lipid binding"/>
    <property type="evidence" value="ECO:0007669"/>
    <property type="project" value="InterPro"/>
</dbReference>
<feature type="domain" description="START" evidence="3">
    <location>
        <begin position="28"/>
        <end position="199"/>
    </location>
</feature>
<evidence type="ECO:0000259" key="3">
    <source>
        <dbReference type="PROSITE" id="PS50848"/>
    </source>
</evidence>
<dbReference type="PROSITE" id="PS50848">
    <property type="entry name" value="START"/>
    <property type="match status" value="2"/>
</dbReference>
<feature type="compositionally biased region" description="Low complexity" evidence="1">
    <location>
        <begin position="392"/>
        <end position="410"/>
    </location>
</feature>
<feature type="compositionally biased region" description="Gly residues" evidence="1">
    <location>
        <begin position="1500"/>
        <end position="1509"/>
    </location>
</feature>
<dbReference type="Proteomes" id="UP000663846">
    <property type="component" value="Unassembled WGS sequence"/>
</dbReference>
<feature type="compositionally biased region" description="Basic and acidic residues" evidence="1">
    <location>
        <begin position="1811"/>
        <end position="1820"/>
    </location>
</feature>
<dbReference type="InterPro" id="IPR002913">
    <property type="entry name" value="START_lipid-bd_dom"/>
</dbReference>
<dbReference type="InterPro" id="IPR023393">
    <property type="entry name" value="START-like_dom_sf"/>
</dbReference>
<organism evidence="4 5">
    <name type="scientific">Rhizoctonia solani</name>
    <dbReference type="NCBI Taxonomy" id="456999"/>
    <lineage>
        <taxon>Eukaryota</taxon>
        <taxon>Fungi</taxon>
        <taxon>Dikarya</taxon>
        <taxon>Basidiomycota</taxon>
        <taxon>Agaricomycotina</taxon>
        <taxon>Agaricomycetes</taxon>
        <taxon>Cantharellales</taxon>
        <taxon>Ceratobasidiaceae</taxon>
        <taxon>Rhizoctonia</taxon>
    </lineage>
</organism>
<feature type="compositionally biased region" description="Low complexity" evidence="1">
    <location>
        <begin position="695"/>
        <end position="708"/>
    </location>
</feature>
<feature type="region of interest" description="Disordered" evidence="1">
    <location>
        <begin position="669"/>
        <end position="802"/>
    </location>
</feature>
<dbReference type="Gene3D" id="3.30.530.20">
    <property type="match status" value="3"/>
</dbReference>
<feature type="region of interest" description="Disordered" evidence="1">
    <location>
        <begin position="1466"/>
        <end position="1539"/>
    </location>
</feature>
<feature type="compositionally biased region" description="Low complexity" evidence="1">
    <location>
        <begin position="735"/>
        <end position="744"/>
    </location>
</feature>
<dbReference type="SUPFAM" id="SSF55961">
    <property type="entry name" value="Bet v1-like"/>
    <property type="match status" value="3"/>
</dbReference>
<name>A0A8H3A169_9AGAM</name>
<keyword evidence="2" id="KW-0472">Membrane</keyword>
<keyword evidence="2" id="KW-0812">Transmembrane</keyword>
<feature type="region of interest" description="Disordered" evidence="1">
    <location>
        <begin position="1759"/>
        <end position="1789"/>
    </location>
</feature>
<dbReference type="PANTHER" id="PTHR19308">
    <property type="entry name" value="PHOSPHATIDYLCHOLINE TRANSFER PROTEIN"/>
    <property type="match status" value="1"/>
</dbReference>
<reference evidence="4" key="1">
    <citation type="submission" date="2021-01" db="EMBL/GenBank/DDBJ databases">
        <authorList>
            <person name="Kaushik A."/>
        </authorList>
    </citation>
    <scope>NUCLEOTIDE SEQUENCE</scope>
    <source>
        <strain evidence="4">AG1-1C</strain>
    </source>
</reference>
<feature type="region of interest" description="Disordered" evidence="1">
    <location>
        <begin position="885"/>
        <end position="925"/>
    </location>
</feature>
<keyword evidence="2" id="KW-1133">Transmembrane helix</keyword>
<evidence type="ECO:0000256" key="1">
    <source>
        <dbReference type="SAM" id="MobiDB-lite"/>
    </source>
</evidence>
<dbReference type="InterPro" id="IPR051213">
    <property type="entry name" value="START_lipid_transfer"/>
</dbReference>
<feature type="compositionally biased region" description="Low complexity" evidence="1">
    <location>
        <begin position="1759"/>
        <end position="1782"/>
    </location>
</feature>
<evidence type="ECO:0000256" key="2">
    <source>
        <dbReference type="SAM" id="Phobius"/>
    </source>
</evidence>
<feature type="compositionally biased region" description="Polar residues" evidence="1">
    <location>
        <begin position="1480"/>
        <end position="1489"/>
    </location>
</feature>
<feature type="transmembrane region" description="Helical" evidence="2">
    <location>
        <begin position="1855"/>
        <end position="1875"/>
    </location>
</feature>
<accession>A0A8H3A169</accession>
<feature type="compositionally biased region" description="Polar residues" evidence="1">
    <location>
        <begin position="779"/>
        <end position="801"/>
    </location>
</feature>
<evidence type="ECO:0000313" key="5">
    <source>
        <dbReference type="Proteomes" id="UP000663846"/>
    </source>
</evidence>
<feature type="region of interest" description="Disordered" evidence="1">
    <location>
        <begin position="1810"/>
        <end position="1833"/>
    </location>
</feature>
<comment type="caution">
    <text evidence="4">The sequence shown here is derived from an EMBL/GenBank/DDBJ whole genome shotgun (WGS) entry which is preliminary data.</text>
</comment>
<dbReference type="Pfam" id="PF01852">
    <property type="entry name" value="START"/>
    <property type="match status" value="1"/>
</dbReference>
<gene>
    <name evidence="4" type="ORF">RDB_LOCUS47413</name>
</gene>
<feature type="region of interest" description="Disordered" evidence="1">
    <location>
        <begin position="386"/>
        <end position="412"/>
    </location>
</feature>
<feature type="compositionally biased region" description="Low complexity" evidence="1">
    <location>
        <begin position="752"/>
        <end position="771"/>
    </location>
</feature>
<dbReference type="EMBL" id="CAJMWS010000297">
    <property type="protein sequence ID" value="CAE6394355.1"/>
    <property type="molecule type" value="Genomic_DNA"/>
</dbReference>
<feature type="domain" description="START" evidence="3">
    <location>
        <begin position="454"/>
        <end position="615"/>
    </location>
</feature>
<dbReference type="CDD" id="cd00177">
    <property type="entry name" value="START"/>
    <property type="match status" value="1"/>
</dbReference>
<dbReference type="PANTHER" id="PTHR19308:SF54">
    <property type="entry name" value="START DOMAIN-CONTAINING PROTEIN"/>
    <property type="match status" value="1"/>
</dbReference>
<sequence>MSDGARLHELWASALSDAANTLKGLVGSSGWVRVSTSNGGNGSLHKKGNVFRAVIEIDEGGCPGVDEWRALFSSPELRKEWDVMTDKVQVLEVLDPATRVVKTDYALGWPANPRDAITISRTVHDASTIIDISTSLPRSPDEPAYLRPSPPYVRSHVYLQAWCIQLPTPTTSKTRITLFWQHDLRNAFTLSSSSPSTTLPVLLPAIYSVACDRATRAPLLQRWGPRSVIDAVSYDTGRAALRVDYTILPEEEHGEGNSGAGQREVELRISPVHAWEAQISTRAASEAVSNLPWTVNASHSGLGDENNSQDADRTVMRINHPPVPANSASSLKVKLVIELGGGSKGTLRINGAPHTISSARLAPRPVLEAGFALGVGADALSNISSSAGQTNASGSASSTPAPSTQSRAASITSTVPSGLAASTRTAAAQKSIQTLIRRSYTYFTALLQEPDIKWRPLVESRGVTVTQLDSIDPTLVVYRAEATFVGVGVWDLLGVLGCEPARVIWEKNIEDARLIEDVSELSELWKVGWKAAWPVNPRDAIVLKTSYKSPTAAHVFSFSTSDVNLFPLIPPAELPTIRTHVDLHGFAIEALSPTTTLLTLLEQSSTSNSAPWTGRGSGGVPASMVAALAGIGEIVIRGGGAPPVVSRLSGAKKTRMRYDHDRGIWRIEYERSEGRTPTTTSPKPEGERRRRWKKSLSGLGSRSSSLSRQTGESDEDTEGMGASIATIIPTHKRASSPSSSPESPGGRSLTPSIKSSRSLTPSSTSTSTSTSRGIVFPSSEPSNDSNSTINGGGETSNSIPTTAPPIELELRVDPDNWSPLEIVVDPPPSAVRALRRHRLARGGGGLWITIEHTTDQPPAAYGNVSGVNYAGTAGWDDRINVTVRKAVPPSPKDGNNPPILAKDKDSPSEWEDQSSGGEGTRTPIRSAREELLRFHGERARAESTSKVMDLKGPLAADRMGHQRSNSLLAAPRLSAGRPALVVNGARVRVDVEELPEAEAKALAKAKRVKPMRIPLDEPPVLRTKRGKPSGDVSDIAEGHEAADPGTDIEDTGAGTGMVKTVMNWGMGMGSLGLGMGGIGKMWAPAGANMGVGGPGSGEDSQTGFGITAPDVQSGVETAITSVAQPSNLLRLVTSTSTPQSTLPSAAPAGERPPIATALDALAFLTRQHSNNPTPDTIPTAGGWTPVTTKAGLTVTRRTENFLSSTLPVHRCAKVLQGVSAEDVASAISCGESRKQWDTWFDGTASAVLEEYGAGARTEFTVLKGGFPFRDRGFYVSTLTARTTSRAGSGSGSGSGSGAPDLIFLTSSSYNQGSQTFAPSKVNPYTLPVGSMPLYGWVIETLDPYTAENYAIPSARCTLYVCVDYGGQVPATYNAMVNSTLPRASITAIESFLGAGSRAPTPIVRYPSSVLAMKGITEEEAHESKDPHGLTWTLNHEDARRTYVGSRYNQTTNVFETSIKLSPYAMPPPSSPMQPPASAIEPSSTPSFLSAANGAHKIPSNGGGSSGGTAGNSTNTSWGRAAGSRFRSRARTLSSNAKRPDMNSEGLIVAEFIIDSRLFPGGYDITTTSMFIPEGSAQPISLITSGDASTTTTRIIPLRAQIFTLPISPLRASAETTIPPSRQLIRISLPSTPHTMPEVLDPLTGETRRGPEQPEWKQRLANEHAIVRVSIGPGTIKDKIRVDGNLMDVLSEKKSIVALGRAALEDDHVGYPLLSRSRGGSGPKIPNTLSWPVVAATHLYSDEPVVKAPPSEPVQQVVEEPVPMESSPTEATSTSTPKSPTRPAQSRRSSTSLFGFLSAYTNTVNKMPSITDAEKESKPKAQDSMPETQPLERPTTAVAAPIETRQLLLDRRHSTVTLLIVAIIAFLVGSLIRSLISPADFIYMGSTKSPNDNTDADGWRQVKRLVEIKYAWWGWDFVVAVVRRP</sequence>